<evidence type="ECO:0000256" key="1">
    <source>
        <dbReference type="ARBA" id="ARBA00022574"/>
    </source>
</evidence>
<dbReference type="SUPFAM" id="SSF50978">
    <property type="entry name" value="WD40 repeat-like"/>
    <property type="match status" value="1"/>
</dbReference>
<feature type="region of interest" description="Disordered" evidence="4">
    <location>
        <begin position="236"/>
        <end position="315"/>
    </location>
</feature>
<feature type="compositionally biased region" description="Basic and acidic residues" evidence="4">
    <location>
        <begin position="288"/>
        <end position="301"/>
    </location>
</feature>
<dbReference type="FunFam" id="2.130.10.10:FF:000329">
    <property type="entry name" value="WD repeat-containing protein 44"/>
    <property type="match status" value="1"/>
</dbReference>
<gene>
    <name evidence="5" type="ORF">IEQ34_014345</name>
</gene>
<evidence type="ECO:0000313" key="6">
    <source>
        <dbReference type="Proteomes" id="UP000775213"/>
    </source>
</evidence>
<feature type="compositionally biased region" description="Low complexity" evidence="4">
    <location>
        <begin position="22"/>
        <end position="32"/>
    </location>
</feature>
<reference evidence="5 6" key="1">
    <citation type="journal article" date="2021" name="Hortic Res">
        <title>Chromosome-scale assembly of the Dendrobium chrysotoxum genome enhances the understanding of orchid evolution.</title>
        <authorList>
            <person name="Zhang Y."/>
            <person name="Zhang G.Q."/>
            <person name="Zhang D."/>
            <person name="Liu X.D."/>
            <person name="Xu X.Y."/>
            <person name="Sun W.H."/>
            <person name="Yu X."/>
            <person name="Zhu X."/>
            <person name="Wang Z.W."/>
            <person name="Zhao X."/>
            <person name="Zhong W.Y."/>
            <person name="Chen H."/>
            <person name="Yin W.L."/>
            <person name="Huang T."/>
            <person name="Niu S.C."/>
            <person name="Liu Z.J."/>
        </authorList>
    </citation>
    <scope>NUCLEOTIDE SEQUENCE [LARGE SCALE GENOMIC DNA]</scope>
    <source>
        <strain evidence="5">Lindl</strain>
    </source>
</reference>
<dbReference type="InterPro" id="IPR019775">
    <property type="entry name" value="WD40_repeat_CS"/>
</dbReference>
<feature type="compositionally biased region" description="Polar residues" evidence="4">
    <location>
        <begin position="782"/>
        <end position="791"/>
    </location>
</feature>
<dbReference type="PROSITE" id="PS00678">
    <property type="entry name" value="WD_REPEATS_1"/>
    <property type="match status" value="1"/>
</dbReference>
<comment type="caution">
    <text evidence="5">The sequence shown here is derived from an EMBL/GenBank/DDBJ whole genome shotgun (WGS) entry which is preliminary data.</text>
</comment>
<dbReference type="SMART" id="SM00320">
    <property type="entry name" value="WD40"/>
    <property type="match status" value="7"/>
</dbReference>
<feature type="repeat" description="WD" evidence="3">
    <location>
        <begin position="346"/>
        <end position="379"/>
    </location>
</feature>
<proteinExistence type="predicted"/>
<dbReference type="PROSITE" id="PS50082">
    <property type="entry name" value="WD_REPEATS_2"/>
    <property type="match status" value="3"/>
</dbReference>
<dbReference type="EMBL" id="JAGFBR010000013">
    <property type="protein sequence ID" value="KAH0456438.1"/>
    <property type="molecule type" value="Genomic_DNA"/>
</dbReference>
<dbReference type="AlphaFoldDB" id="A0AAV7GLS9"/>
<dbReference type="InterPro" id="IPR001680">
    <property type="entry name" value="WD40_rpt"/>
</dbReference>
<dbReference type="InterPro" id="IPR040324">
    <property type="entry name" value="WDR44/Dgr2"/>
</dbReference>
<sequence>MSNSAEGGEDEEFYESLDRVFSSSGSSTSSSDGEGGYSYPKQHRCQSRFPLPSPISFDVWLSEPGSVEERRRHLLHQMGLARDPELDRVNLNAGESGVEREREMERTASCHGICPLADPAWATSSAGVLARSRSDGSVEPRILRRQLASVTGKPPLVGRSKPSVGGELEVLDGEGEEAQRCTIKDLGNGKEFVVKEFREDGMWNKLREVGTGRQLSMDEFELCVGSSPIVQELMRRQNVEDRGNGSSASSDRSKDGAESNGGERSKRRSSWLRSLKSVMAAGQRRDRRSSDEKDTSSEKGGRRSSSATDDSQDALQSLRHSAERIKVRQCGKSHKELTGLFLSQEIEAHNGSIWTIKFSLDGRYLASAGEDCVIHAWEVFEHDRNLEFVMDREGQENVNVNPLAANPNNGLPEEMILPPCMEGSQWEMKRSAKSPFGSKSVSSDNVLMPEQAFALSERPVCSFIGHLNDVLDLSWSKSQYLLSSSMDMTVRLWHLSSNSCLKIFSHSDYVTCIQFNPIDERYFISGSLDAKVRLWSIPDGQVVDWNDLHEIITAACYKPDGQGALVGSNKGKCHLYDTSENKLLQRSQIDLPNKKKKSSHRKITGFQFTPGSSSEVLITSADSRIRVIDGSNLVHKFKGFRNTSSQICAYPTTTGKHVICASEDSNVYVWRYDADTRPSRSNSVVNVCQSYEHFHCLGVTVAVPWPNTSSRLEGISLSLEVKEDNRICISNRKKNSDMIVESSGQYSSLSPEFRYIGLNSRSGPFGDRVSGTWPEEKPHSSFGKNSFHSSGDLSNGDSVLQSRLAWGMVIVTASRGGVIRIYQNYGLPVRV</sequence>
<dbReference type="PANTHER" id="PTHR14221:SF67">
    <property type="entry name" value="WD REPEAT-CONTAINING PROTEIN 44-LIKE"/>
    <property type="match status" value="1"/>
</dbReference>
<dbReference type="InterPro" id="IPR015943">
    <property type="entry name" value="WD40/YVTN_repeat-like_dom_sf"/>
</dbReference>
<dbReference type="PROSITE" id="PS50294">
    <property type="entry name" value="WD_REPEATS_REGION"/>
    <property type="match status" value="3"/>
</dbReference>
<evidence type="ECO:0008006" key="7">
    <source>
        <dbReference type="Google" id="ProtNLM"/>
    </source>
</evidence>
<evidence type="ECO:0000256" key="3">
    <source>
        <dbReference type="PROSITE-ProRule" id="PRU00221"/>
    </source>
</evidence>
<keyword evidence="1 3" id="KW-0853">WD repeat</keyword>
<dbReference type="Gene3D" id="2.130.10.10">
    <property type="entry name" value="YVTN repeat-like/Quinoprotein amine dehydrogenase"/>
    <property type="match status" value="1"/>
</dbReference>
<dbReference type="Proteomes" id="UP000775213">
    <property type="component" value="Unassembled WGS sequence"/>
</dbReference>
<evidence type="ECO:0000256" key="2">
    <source>
        <dbReference type="ARBA" id="ARBA00022737"/>
    </source>
</evidence>
<feature type="region of interest" description="Disordered" evidence="4">
    <location>
        <begin position="1"/>
        <end position="45"/>
    </location>
</feature>
<dbReference type="Pfam" id="PF00400">
    <property type="entry name" value="WD40"/>
    <property type="match status" value="3"/>
</dbReference>
<feature type="region of interest" description="Disordered" evidence="4">
    <location>
        <begin position="767"/>
        <end position="791"/>
    </location>
</feature>
<protein>
    <recommendedName>
        <fullName evidence="7">WD repeat-containing protein 44</fullName>
    </recommendedName>
</protein>
<accession>A0AAV7GLS9</accession>
<keyword evidence="6" id="KW-1185">Reference proteome</keyword>
<feature type="compositionally biased region" description="Polar residues" evidence="4">
    <location>
        <begin position="303"/>
        <end position="315"/>
    </location>
</feature>
<feature type="repeat" description="WD" evidence="3">
    <location>
        <begin position="503"/>
        <end position="545"/>
    </location>
</feature>
<name>A0AAV7GLS9_DENCH</name>
<evidence type="ECO:0000313" key="5">
    <source>
        <dbReference type="EMBL" id="KAH0456438.1"/>
    </source>
</evidence>
<organism evidence="5 6">
    <name type="scientific">Dendrobium chrysotoxum</name>
    <name type="common">Orchid</name>
    <dbReference type="NCBI Taxonomy" id="161865"/>
    <lineage>
        <taxon>Eukaryota</taxon>
        <taxon>Viridiplantae</taxon>
        <taxon>Streptophyta</taxon>
        <taxon>Embryophyta</taxon>
        <taxon>Tracheophyta</taxon>
        <taxon>Spermatophyta</taxon>
        <taxon>Magnoliopsida</taxon>
        <taxon>Liliopsida</taxon>
        <taxon>Asparagales</taxon>
        <taxon>Orchidaceae</taxon>
        <taxon>Epidendroideae</taxon>
        <taxon>Malaxideae</taxon>
        <taxon>Dendrobiinae</taxon>
        <taxon>Dendrobium</taxon>
    </lineage>
</organism>
<feature type="repeat" description="WD" evidence="3">
    <location>
        <begin position="463"/>
        <end position="503"/>
    </location>
</feature>
<feature type="compositionally biased region" description="Basic and acidic residues" evidence="4">
    <location>
        <begin position="251"/>
        <end position="264"/>
    </location>
</feature>
<keyword evidence="2" id="KW-0677">Repeat</keyword>
<dbReference type="PANTHER" id="PTHR14221">
    <property type="entry name" value="WD REPEAT DOMAIN 44"/>
    <property type="match status" value="1"/>
</dbReference>
<evidence type="ECO:0000256" key="4">
    <source>
        <dbReference type="SAM" id="MobiDB-lite"/>
    </source>
</evidence>
<dbReference type="InterPro" id="IPR036322">
    <property type="entry name" value="WD40_repeat_dom_sf"/>
</dbReference>